<accession>A0ABX8U1Z7</accession>
<protein>
    <submittedName>
        <fullName evidence="1">Uncharacterized protein</fullName>
    </submittedName>
</protein>
<organism evidence="1 2">
    <name type="scientific">Nonomuraea coxensis DSM 45129</name>
    <dbReference type="NCBI Taxonomy" id="1122611"/>
    <lineage>
        <taxon>Bacteria</taxon>
        <taxon>Bacillati</taxon>
        <taxon>Actinomycetota</taxon>
        <taxon>Actinomycetes</taxon>
        <taxon>Streptosporangiales</taxon>
        <taxon>Streptosporangiaceae</taxon>
        <taxon>Nonomuraea</taxon>
    </lineage>
</organism>
<dbReference type="Proteomes" id="UP000824681">
    <property type="component" value="Chromosome"/>
</dbReference>
<name>A0ABX8U1Z7_9ACTN</name>
<evidence type="ECO:0000313" key="2">
    <source>
        <dbReference type="Proteomes" id="UP000824681"/>
    </source>
</evidence>
<evidence type="ECO:0000313" key="1">
    <source>
        <dbReference type="EMBL" id="QYC41588.1"/>
    </source>
</evidence>
<proteinExistence type="predicted"/>
<sequence>MVERRGKDREVFGKTFREKRASTAVSYDIIPGVKVPAGRRLYFAVDSTFVKKGATMRCAGRTAAV</sequence>
<keyword evidence="2" id="KW-1185">Reference proteome</keyword>
<gene>
    <name evidence="1" type="ORF">Nocox_19895</name>
</gene>
<reference evidence="1 2" key="1">
    <citation type="journal article" date="2021" name="ACS Chem. Biol.">
        <title>Genomic-Led Discovery of a Novel Glycopeptide Antibiotic by Nonomuraea coxensis DSM 45129.</title>
        <authorList>
            <person name="Yushchuk O."/>
            <person name="Vior N.M."/>
            <person name="Andreo-Vidal A."/>
            <person name="Berini F."/>
            <person name="Ruckert C."/>
            <person name="Busche T."/>
            <person name="Binda E."/>
            <person name="Kalinowski J."/>
            <person name="Truman A.W."/>
            <person name="Marinelli F."/>
        </authorList>
    </citation>
    <scope>NUCLEOTIDE SEQUENCE [LARGE SCALE GENOMIC DNA]</scope>
    <source>
        <strain evidence="1 2">DSM 45129</strain>
    </source>
</reference>
<dbReference type="EMBL" id="CP068985">
    <property type="protein sequence ID" value="QYC41588.1"/>
    <property type="molecule type" value="Genomic_DNA"/>
</dbReference>
<dbReference type="RefSeq" id="WP_020542800.1">
    <property type="nucleotide sequence ID" value="NZ_CP068985.1"/>
</dbReference>